<evidence type="ECO:0000313" key="3">
    <source>
        <dbReference type="EMBL" id="NKY87241.1"/>
    </source>
</evidence>
<feature type="compositionally biased region" description="Basic residues" evidence="1">
    <location>
        <begin position="467"/>
        <end position="476"/>
    </location>
</feature>
<sequence length="557" mass="56769">MSIEIPHEVALFLNFCGVPYPDIDEDQVHELADRVREFADNVRETHETAGTTIKEMGAVYSGYSYSQLLRVWAGMSNTHMVALDRGCRAVATALDLTAEVIRAMKIAVFAELSAMAVSYGTALSTSIATGGLSFALAEALRAAARKLCSVMEQVLLGYILSEVIGKAIEPLEHTIDSFVHGTLFDATRDLLGVPEADPHETLRIEPDEVTRYAGVLDDLADDILRHAANFADAAGKLTFTTAGPMVPPPMPEAPALPPPAARLPIAAAPGGPPPTGNVPAEGPDPAAEPVGMSAGRIGGRSLPVDPLENHGVGADSGLRAARPSQPAVASGGAPASAAGGTTSPGQSSPWSAPVVSGAAAHSSVPGAGVSPAAERPAVQAGTDVPVTAESPGKPIDSVVAESISTPPGAASPPGAGHAVGAVAGASASGENPAAAASGDPASAPLRSATTRASPTGPAGVPTGKVRSNPRKTRSRRDTRAAGTPWARKRRRVDVAQVEASEVTATPWSKDPATVADAAAPPKVFAPESARRPREPVDDVAASRVTAEVATEPADQRR</sequence>
<dbReference type="Pfam" id="PF25547">
    <property type="entry name" value="WXG100_2"/>
    <property type="match status" value="1"/>
</dbReference>
<feature type="compositionally biased region" description="Low complexity" evidence="1">
    <location>
        <begin position="323"/>
        <end position="349"/>
    </location>
</feature>
<evidence type="ECO:0000259" key="2">
    <source>
        <dbReference type="Pfam" id="PF25547"/>
    </source>
</evidence>
<feature type="domain" description="Outer membrane channel protein CpnT-like N-terminal" evidence="2">
    <location>
        <begin position="19"/>
        <end position="135"/>
    </location>
</feature>
<dbReference type="InterPro" id="IPR057746">
    <property type="entry name" value="CpnT-like_N"/>
</dbReference>
<dbReference type="AlphaFoldDB" id="A0A7X6LZW7"/>
<protein>
    <recommendedName>
        <fullName evidence="2">Outer membrane channel protein CpnT-like N-terminal domain-containing protein</fullName>
    </recommendedName>
</protein>
<evidence type="ECO:0000313" key="4">
    <source>
        <dbReference type="Proteomes" id="UP000523447"/>
    </source>
</evidence>
<dbReference type="EMBL" id="JAAXPE010000016">
    <property type="protein sequence ID" value="NKY87241.1"/>
    <property type="molecule type" value="Genomic_DNA"/>
</dbReference>
<feature type="compositionally biased region" description="Low complexity" evidence="1">
    <location>
        <begin position="509"/>
        <end position="522"/>
    </location>
</feature>
<keyword evidence="4" id="KW-1185">Reference proteome</keyword>
<proteinExistence type="predicted"/>
<feature type="compositionally biased region" description="Pro residues" evidence="1">
    <location>
        <begin position="248"/>
        <end position="261"/>
    </location>
</feature>
<gene>
    <name evidence="3" type="ORF">HGA07_16575</name>
</gene>
<dbReference type="Proteomes" id="UP000523447">
    <property type="component" value="Unassembled WGS sequence"/>
</dbReference>
<feature type="region of interest" description="Disordered" evidence="1">
    <location>
        <begin position="248"/>
        <end position="557"/>
    </location>
</feature>
<evidence type="ECO:0000256" key="1">
    <source>
        <dbReference type="SAM" id="MobiDB-lite"/>
    </source>
</evidence>
<accession>A0A7X6LZW7</accession>
<comment type="caution">
    <text evidence="3">The sequence shown here is derived from an EMBL/GenBank/DDBJ whole genome shotgun (WGS) entry which is preliminary data.</text>
</comment>
<reference evidence="3 4" key="1">
    <citation type="submission" date="2020-04" db="EMBL/GenBank/DDBJ databases">
        <title>MicrobeNet Type strains.</title>
        <authorList>
            <person name="Nicholson A.C."/>
        </authorList>
    </citation>
    <scope>NUCLEOTIDE SEQUENCE [LARGE SCALE GENOMIC DNA]</scope>
    <source>
        <strain evidence="3 4">DSM 44445</strain>
    </source>
</reference>
<name>A0A7X6LZW7_9NOCA</name>
<feature type="compositionally biased region" description="Low complexity" evidence="1">
    <location>
        <begin position="406"/>
        <end position="444"/>
    </location>
</feature>
<organism evidence="3 4">
    <name type="scientific">Nocardia veterana</name>
    <dbReference type="NCBI Taxonomy" id="132249"/>
    <lineage>
        <taxon>Bacteria</taxon>
        <taxon>Bacillati</taxon>
        <taxon>Actinomycetota</taxon>
        <taxon>Actinomycetes</taxon>
        <taxon>Mycobacteriales</taxon>
        <taxon>Nocardiaceae</taxon>
        <taxon>Nocardia</taxon>
    </lineage>
</organism>
<dbReference type="RefSeq" id="WP_157171657.1">
    <property type="nucleotide sequence ID" value="NZ_CAWPHS010000008.1"/>
</dbReference>